<dbReference type="AlphaFoldDB" id="A0A975BSC4"/>
<dbReference type="InterPro" id="IPR017199">
    <property type="entry name" value="UCP037409_transporter"/>
</dbReference>
<dbReference type="EMBL" id="CP061800">
    <property type="protein sequence ID" value="QTA90832.1"/>
    <property type="molecule type" value="Genomic_DNA"/>
</dbReference>
<dbReference type="KEGG" id="dmm:dnm_068940"/>
<feature type="transmembrane region" description="Helical" evidence="1">
    <location>
        <begin position="111"/>
        <end position="137"/>
    </location>
</feature>
<dbReference type="RefSeq" id="WP_207678858.1">
    <property type="nucleotide sequence ID" value="NZ_CP061800.1"/>
</dbReference>
<gene>
    <name evidence="2" type="ORF">dnm_068940</name>
</gene>
<organism evidence="2 3">
    <name type="scientific">Desulfonema magnum</name>
    <dbReference type="NCBI Taxonomy" id="45655"/>
    <lineage>
        <taxon>Bacteria</taxon>
        <taxon>Pseudomonadati</taxon>
        <taxon>Thermodesulfobacteriota</taxon>
        <taxon>Desulfobacteria</taxon>
        <taxon>Desulfobacterales</taxon>
        <taxon>Desulfococcaceae</taxon>
        <taxon>Desulfonema</taxon>
    </lineage>
</organism>
<protein>
    <submittedName>
        <fullName evidence="2">DUF2162</fullName>
    </submittedName>
</protein>
<evidence type="ECO:0000256" key="1">
    <source>
        <dbReference type="SAM" id="Phobius"/>
    </source>
</evidence>
<accession>A0A975BSC4</accession>
<feature type="transmembrane region" description="Helical" evidence="1">
    <location>
        <begin position="80"/>
        <end position="99"/>
    </location>
</feature>
<evidence type="ECO:0000313" key="2">
    <source>
        <dbReference type="EMBL" id="QTA90832.1"/>
    </source>
</evidence>
<feature type="transmembrane region" description="Helical" evidence="1">
    <location>
        <begin position="178"/>
        <end position="197"/>
    </location>
</feature>
<feature type="transmembrane region" description="Helical" evidence="1">
    <location>
        <begin position="217"/>
        <end position="239"/>
    </location>
</feature>
<dbReference type="Proteomes" id="UP000663722">
    <property type="component" value="Chromosome"/>
</dbReference>
<dbReference type="Pfam" id="PF09930">
    <property type="entry name" value="DUF2162"/>
    <property type="match status" value="1"/>
</dbReference>
<sequence>MELKALILGLAFSIGLFALKSGVGLHYFVSQKKPMGIRLVFLSVFGISYFLIFMISSYILRTTHIIEYFDTLQTVLQSGIFIHVLMAGLLFIWGIFLLTSKKKHGEHGSHAWLMLAVPCPVCMMTIFFSAGFLVAFFPSSGHWPVLFAYQGFMGISLVTLLILSFWRGKSEIYPESMLGGFMIFIAVYFVLAVLIMPQFGDIDKIYRLAKYNTNKELISVGQSFSLYTVIVSAFLFGYLSMIRKIRRTGHWISARY</sequence>
<keyword evidence="1" id="KW-1133">Transmembrane helix</keyword>
<keyword evidence="1" id="KW-0472">Membrane</keyword>
<keyword evidence="1" id="KW-0812">Transmembrane</keyword>
<feature type="transmembrane region" description="Helical" evidence="1">
    <location>
        <begin position="6"/>
        <end position="27"/>
    </location>
</feature>
<evidence type="ECO:0000313" key="3">
    <source>
        <dbReference type="Proteomes" id="UP000663722"/>
    </source>
</evidence>
<reference evidence="2" key="1">
    <citation type="journal article" date="2021" name="Microb. Physiol.">
        <title>Proteogenomic Insights into the Physiology of Marine, Sulfate-Reducing, Filamentous Desulfonema limicola and Desulfonema magnum.</title>
        <authorList>
            <person name="Schnaars V."/>
            <person name="Wohlbrand L."/>
            <person name="Scheve S."/>
            <person name="Hinrichs C."/>
            <person name="Reinhardt R."/>
            <person name="Rabus R."/>
        </authorList>
    </citation>
    <scope>NUCLEOTIDE SEQUENCE</scope>
    <source>
        <strain evidence="2">4be13</strain>
    </source>
</reference>
<proteinExistence type="predicted"/>
<name>A0A975BSC4_9BACT</name>
<feature type="transmembrane region" description="Helical" evidence="1">
    <location>
        <begin position="143"/>
        <end position="166"/>
    </location>
</feature>
<keyword evidence="3" id="KW-1185">Reference proteome</keyword>
<feature type="transmembrane region" description="Helical" evidence="1">
    <location>
        <begin position="39"/>
        <end position="60"/>
    </location>
</feature>